<dbReference type="EMBL" id="CAOF01000113">
    <property type="protein sequence ID" value="CCO47154.1"/>
    <property type="molecule type" value="Genomic_DNA"/>
</dbReference>
<evidence type="ECO:0000313" key="2">
    <source>
        <dbReference type="Proteomes" id="UP000018211"/>
    </source>
</evidence>
<proteinExistence type="predicted"/>
<protein>
    <submittedName>
        <fullName evidence="1">Uncharacterized protein</fullName>
    </submittedName>
</protein>
<evidence type="ECO:0000313" key="1">
    <source>
        <dbReference type="EMBL" id="CCO47154.1"/>
    </source>
</evidence>
<reference evidence="1 2" key="1">
    <citation type="journal article" date="2013" name="ISME J.">
        <title>Comparative genomics of pathogenic lineages of Vibrio nigripulchritudo identifies virulence-associated traits.</title>
        <authorList>
            <person name="Goudenege D."/>
            <person name="Labreuche Y."/>
            <person name="Krin E."/>
            <person name="Ansquer D."/>
            <person name="Mangenot S."/>
            <person name="Calteau A."/>
            <person name="Medigue C."/>
            <person name="Mazel D."/>
            <person name="Polz M.F."/>
            <person name="Le Roux F."/>
        </authorList>
    </citation>
    <scope>NUCLEOTIDE SEQUENCE [LARGE SCALE GENOMIC DNA]</scope>
    <source>
        <strain evidence="1 2">SOn1</strain>
    </source>
</reference>
<dbReference type="AlphaFoldDB" id="A0AAV2VR76"/>
<sequence>MNGYCDVFNETLRITNWLEAKPEQNFLDGLEFLPILIRICALANVSSENANFLSQSLSLNVRRK</sequence>
<dbReference type="Proteomes" id="UP000018211">
    <property type="component" value="Unassembled WGS sequence"/>
</dbReference>
<name>A0AAV2VR76_9VIBR</name>
<accession>A0AAV2VR76</accession>
<gene>
    <name evidence="1" type="ORF">VIBNISOn1_230053</name>
</gene>
<organism evidence="1 2">
    <name type="scientific">Vibrio nigripulchritudo SOn1</name>
    <dbReference type="NCBI Taxonomy" id="1238450"/>
    <lineage>
        <taxon>Bacteria</taxon>
        <taxon>Pseudomonadati</taxon>
        <taxon>Pseudomonadota</taxon>
        <taxon>Gammaproteobacteria</taxon>
        <taxon>Vibrionales</taxon>
        <taxon>Vibrionaceae</taxon>
        <taxon>Vibrio</taxon>
    </lineage>
</organism>
<comment type="caution">
    <text evidence="1">The sequence shown here is derived from an EMBL/GenBank/DDBJ whole genome shotgun (WGS) entry which is preliminary data.</text>
</comment>